<feature type="region of interest" description="Disordered" evidence="1">
    <location>
        <begin position="163"/>
        <end position="188"/>
    </location>
</feature>
<dbReference type="InterPro" id="IPR050457">
    <property type="entry name" value="ZnFinger_BTB_dom_contain"/>
</dbReference>
<reference evidence="3" key="2">
    <citation type="submission" date="2025-09" db="UniProtKB">
        <authorList>
            <consortium name="Ensembl"/>
        </authorList>
    </citation>
    <scope>IDENTIFICATION</scope>
</reference>
<reference evidence="3" key="1">
    <citation type="submission" date="2025-08" db="UniProtKB">
        <authorList>
            <consortium name="Ensembl"/>
        </authorList>
    </citation>
    <scope>IDENTIFICATION</scope>
</reference>
<dbReference type="Gene3D" id="3.30.710.10">
    <property type="entry name" value="Potassium Channel Kv1.1, Chain A"/>
    <property type="match status" value="1"/>
</dbReference>
<dbReference type="GO" id="GO:0000981">
    <property type="term" value="F:DNA-binding transcription factor activity, RNA polymerase II-specific"/>
    <property type="evidence" value="ECO:0007669"/>
    <property type="project" value="TreeGrafter"/>
</dbReference>
<keyword evidence="4" id="KW-1185">Reference proteome</keyword>
<protein>
    <submittedName>
        <fullName evidence="3">BTB and CNC homology 1, basic leucine zipper transcription factor 1 b</fullName>
    </submittedName>
</protein>
<dbReference type="Ensembl" id="ENSPKIT00000029431.1">
    <property type="protein sequence ID" value="ENSPKIP00000005426.1"/>
    <property type="gene ID" value="ENSPKIG00000022113.1"/>
</dbReference>
<evidence type="ECO:0000256" key="1">
    <source>
        <dbReference type="SAM" id="MobiDB-lite"/>
    </source>
</evidence>
<dbReference type="GeneTree" id="ENSGT00940000158923"/>
<dbReference type="SMART" id="SM00225">
    <property type="entry name" value="BTB"/>
    <property type="match status" value="1"/>
</dbReference>
<dbReference type="AlphaFoldDB" id="A0A3B3QJ28"/>
<dbReference type="FunFam" id="3.30.710.10:FF:000033">
    <property type="entry name" value="transcription regulator protein BACH2 isoform X1"/>
    <property type="match status" value="1"/>
</dbReference>
<dbReference type="InterPro" id="IPR011333">
    <property type="entry name" value="SKP1/BTB/POZ_sf"/>
</dbReference>
<evidence type="ECO:0000313" key="3">
    <source>
        <dbReference type="Ensembl" id="ENSPKIP00000005426.1"/>
    </source>
</evidence>
<dbReference type="PROSITE" id="PS50097">
    <property type="entry name" value="BTB"/>
    <property type="match status" value="1"/>
</dbReference>
<dbReference type="PANTHER" id="PTHR46105:SF23">
    <property type="entry name" value="TRANSCRIPTION REGULATOR PROTEIN BACH1"/>
    <property type="match status" value="1"/>
</dbReference>
<dbReference type="SUPFAM" id="SSF54695">
    <property type="entry name" value="POZ domain"/>
    <property type="match status" value="1"/>
</dbReference>
<dbReference type="Proteomes" id="UP000261540">
    <property type="component" value="Unplaced"/>
</dbReference>
<dbReference type="InterPro" id="IPR000210">
    <property type="entry name" value="BTB/POZ_dom"/>
</dbReference>
<accession>A0A3B3QJ28</accession>
<dbReference type="PANTHER" id="PTHR46105">
    <property type="entry name" value="AGAP004733-PA"/>
    <property type="match status" value="1"/>
</dbReference>
<dbReference type="GO" id="GO:0000978">
    <property type="term" value="F:RNA polymerase II cis-regulatory region sequence-specific DNA binding"/>
    <property type="evidence" value="ECO:0007669"/>
    <property type="project" value="TreeGrafter"/>
</dbReference>
<name>A0A3B3QJ28_9TELE</name>
<evidence type="ECO:0000313" key="4">
    <source>
        <dbReference type="Proteomes" id="UP000261540"/>
    </source>
</evidence>
<feature type="domain" description="BTB" evidence="2">
    <location>
        <begin position="40"/>
        <end position="106"/>
    </location>
</feature>
<dbReference type="STRING" id="1676925.ENSPKIP00000005426"/>
<sequence>MSQIMSFESRKTSTFTFQSSVHSTRVLQYLDEQRQKDVLCDITVVVEERSFRAHRAVLAACSNFFQTRIASHAGQGLVITLPSEVTVEGFDPLLQFAYTAKLLFTKENILEIRRCAAILGFRNLDKACFEFLLPKFFDDTKNEQSVYRKSWWKKRCCKQKPQGAKSSSVVDDNDNVEDVDIESTDGPLKEPDNKPCWYARPSINACGHCSPINQERTQKGDFPTREKPCLGTCPGLAIESNSGQSISEDLVQCQLSQSKSHSDHMTREKEVAMAPSCLQALSENTTATSFKEMQHLGSRHDVRSRGMKFKCCVLDSLDTPFHKLSRNVESIHQGSVDGLNYVNSQSLTQKNRERDQRSSIEREVAEHLTAWSNSCEASCSIDPKKEDCPFLQELRDGSAWLPECERATIPEKSPCISAIHSGEDSDADTEGDSECCINERARKVGEAFPDKKETEITFLSH</sequence>
<evidence type="ECO:0000259" key="2">
    <source>
        <dbReference type="PROSITE" id="PS50097"/>
    </source>
</evidence>
<feature type="compositionally biased region" description="Acidic residues" evidence="1">
    <location>
        <begin position="171"/>
        <end position="183"/>
    </location>
</feature>
<organism evidence="3 4">
    <name type="scientific">Paramormyrops kingsleyae</name>
    <dbReference type="NCBI Taxonomy" id="1676925"/>
    <lineage>
        <taxon>Eukaryota</taxon>
        <taxon>Metazoa</taxon>
        <taxon>Chordata</taxon>
        <taxon>Craniata</taxon>
        <taxon>Vertebrata</taxon>
        <taxon>Euteleostomi</taxon>
        <taxon>Actinopterygii</taxon>
        <taxon>Neopterygii</taxon>
        <taxon>Teleostei</taxon>
        <taxon>Osteoglossocephala</taxon>
        <taxon>Osteoglossomorpha</taxon>
        <taxon>Osteoglossiformes</taxon>
        <taxon>Mormyridae</taxon>
        <taxon>Paramormyrops</taxon>
    </lineage>
</organism>
<dbReference type="Pfam" id="PF00651">
    <property type="entry name" value="BTB"/>
    <property type="match status" value="1"/>
</dbReference>
<proteinExistence type="predicted"/>